<comment type="catalytic activity">
    <reaction evidence="14 17">
        <text>L-leucine + 2-oxoglutarate = 4-methyl-2-oxopentanoate + L-glutamate</text>
        <dbReference type="Rhea" id="RHEA:18321"/>
        <dbReference type="ChEBI" id="CHEBI:16810"/>
        <dbReference type="ChEBI" id="CHEBI:17865"/>
        <dbReference type="ChEBI" id="CHEBI:29985"/>
        <dbReference type="ChEBI" id="CHEBI:57427"/>
        <dbReference type="EC" id="2.6.1.42"/>
    </reaction>
</comment>
<keyword evidence="8 17" id="KW-0028">Amino-acid biosynthesis</keyword>
<dbReference type="InterPro" id="IPR001544">
    <property type="entry name" value="Aminotrans_IV"/>
</dbReference>
<evidence type="ECO:0000313" key="18">
    <source>
        <dbReference type="EMBL" id="MBJ7879573.1"/>
    </source>
</evidence>
<evidence type="ECO:0000256" key="14">
    <source>
        <dbReference type="ARBA" id="ARBA00049229"/>
    </source>
</evidence>
<dbReference type="InterPro" id="IPR043132">
    <property type="entry name" value="BCAT-like_C"/>
</dbReference>
<accession>A0A934KRY2</accession>
<comment type="pathway">
    <text evidence="3 17">Amino-acid biosynthesis; L-isoleucine biosynthesis; L-isoleucine from 2-oxobutanoate: step 4/4.</text>
</comment>
<dbReference type="InterPro" id="IPR005785">
    <property type="entry name" value="B_amino_transI"/>
</dbReference>
<organism evidence="18 19">
    <name type="scientific">Gelidibacter salicanalis</name>
    <dbReference type="NCBI Taxonomy" id="291193"/>
    <lineage>
        <taxon>Bacteria</taxon>
        <taxon>Pseudomonadati</taxon>
        <taxon>Bacteroidota</taxon>
        <taxon>Flavobacteriia</taxon>
        <taxon>Flavobacteriales</taxon>
        <taxon>Flavobacteriaceae</taxon>
        <taxon>Gelidibacter</taxon>
    </lineage>
</organism>
<evidence type="ECO:0000256" key="13">
    <source>
        <dbReference type="ARBA" id="ARBA00048798"/>
    </source>
</evidence>
<dbReference type="PANTHER" id="PTHR42743">
    <property type="entry name" value="AMINO-ACID AMINOTRANSFERASE"/>
    <property type="match status" value="1"/>
</dbReference>
<comment type="catalytic activity">
    <reaction evidence="13 17">
        <text>L-isoleucine + 2-oxoglutarate = (S)-3-methyl-2-oxopentanoate + L-glutamate</text>
        <dbReference type="Rhea" id="RHEA:24801"/>
        <dbReference type="ChEBI" id="CHEBI:16810"/>
        <dbReference type="ChEBI" id="CHEBI:29985"/>
        <dbReference type="ChEBI" id="CHEBI:35146"/>
        <dbReference type="ChEBI" id="CHEBI:58045"/>
        <dbReference type="EC" id="2.6.1.42"/>
    </reaction>
</comment>
<comment type="function">
    <text evidence="2 17">Acts on leucine, isoleucine and valine.</text>
</comment>
<comment type="catalytic activity">
    <reaction evidence="12 17">
        <text>L-valine + 2-oxoglutarate = 3-methyl-2-oxobutanoate + L-glutamate</text>
        <dbReference type="Rhea" id="RHEA:24813"/>
        <dbReference type="ChEBI" id="CHEBI:11851"/>
        <dbReference type="ChEBI" id="CHEBI:16810"/>
        <dbReference type="ChEBI" id="CHEBI:29985"/>
        <dbReference type="ChEBI" id="CHEBI:57762"/>
        <dbReference type="EC" id="2.6.1.42"/>
    </reaction>
</comment>
<gene>
    <name evidence="17" type="primary">ilvE</name>
    <name evidence="18" type="ORF">JEM65_02725</name>
</gene>
<dbReference type="Gene3D" id="3.30.470.10">
    <property type="match status" value="1"/>
</dbReference>
<dbReference type="CDD" id="cd00449">
    <property type="entry name" value="PLPDE_IV"/>
    <property type="match status" value="1"/>
</dbReference>
<dbReference type="NCBIfam" id="TIGR01122">
    <property type="entry name" value="ilvE_I"/>
    <property type="match status" value="1"/>
</dbReference>
<dbReference type="SUPFAM" id="SSF56752">
    <property type="entry name" value="D-aminoacid aminotransferase-like PLP-dependent enzymes"/>
    <property type="match status" value="1"/>
</dbReference>
<evidence type="ECO:0000256" key="3">
    <source>
        <dbReference type="ARBA" id="ARBA00004824"/>
    </source>
</evidence>
<dbReference type="PROSITE" id="PS00770">
    <property type="entry name" value="AA_TRANSFER_CLASS_4"/>
    <property type="match status" value="1"/>
</dbReference>
<dbReference type="PANTHER" id="PTHR42743:SF5">
    <property type="entry name" value="AMINODEOXYCHORISMATE LYASE"/>
    <property type="match status" value="1"/>
</dbReference>
<evidence type="ECO:0000256" key="16">
    <source>
        <dbReference type="RuleBase" id="RU004516"/>
    </source>
</evidence>
<evidence type="ECO:0000256" key="2">
    <source>
        <dbReference type="ARBA" id="ARBA00003109"/>
    </source>
</evidence>
<evidence type="ECO:0000313" key="19">
    <source>
        <dbReference type="Proteomes" id="UP000662373"/>
    </source>
</evidence>
<reference evidence="18 19" key="1">
    <citation type="submission" date="2020-09" db="EMBL/GenBank/DDBJ databases">
        <title>Draft genome of Gelidibacter salicanalis PAMC21136.</title>
        <authorList>
            <person name="Park H."/>
        </authorList>
    </citation>
    <scope>NUCLEOTIDE SEQUENCE [LARGE SCALE GENOMIC DNA]</scope>
    <source>
        <strain evidence="18 19">PAMC21136</strain>
    </source>
</reference>
<dbReference type="EC" id="2.6.1.42" evidence="17"/>
<evidence type="ECO:0000256" key="15">
    <source>
        <dbReference type="RuleBase" id="RU004106"/>
    </source>
</evidence>
<keyword evidence="7 17" id="KW-0032">Aminotransferase</keyword>
<comment type="caution">
    <text evidence="18">The sequence shown here is derived from an EMBL/GenBank/DDBJ whole genome shotgun (WGS) entry which is preliminary data.</text>
</comment>
<dbReference type="NCBIfam" id="NF005146">
    <property type="entry name" value="PRK06606.1"/>
    <property type="match status" value="1"/>
</dbReference>
<evidence type="ECO:0000256" key="11">
    <source>
        <dbReference type="ARBA" id="ARBA00023304"/>
    </source>
</evidence>
<keyword evidence="11 17" id="KW-0100">Branched-chain amino acid biosynthesis</keyword>
<dbReference type="GO" id="GO:0009082">
    <property type="term" value="P:branched-chain amino acid biosynthetic process"/>
    <property type="evidence" value="ECO:0007669"/>
    <property type="project" value="UniProtKB-KW"/>
</dbReference>
<proteinExistence type="inferred from homology"/>
<comment type="cofactor">
    <cofactor evidence="1 16">
        <name>pyridoxal 5'-phosphate</name>
        <dbReference type="ChEBI" id="CHEBI:597326"/>
    </cofactor>
</comment>
<keyword evidence="19" id="KW-1185">Reference proteome</keyword>
<dbReference type="InterPro" id="IPR018300">
    <property type="entry name" value="Aminotrans_IV_CS"/>
</dbReference>
<comment type="pathway">
    <text evidence="5 17">Amino-acid biosynthesis; L-leucine biosynthesis; L-leucine from 3-methyl-2-oxobutanoate: step 4/4.</text>
</comment>
<keyword evidence="9 17" id="KW-0808">Transferase</keyword>
<name>A0A934KRY2_9FLAO</name>
<dbReference type="InterPro" id="IPR036038">
    <property type="entry name" value="Aminotransferase-like"/>
</dbReference>
<keyword evidence="10 16" id="KW-0663">Pyridoxal phosphate</keyword>
<evidence type="ECO:0000256" key="8">
    <source>
        <dbReference type="ARBA" id="ARBA00022605"/>
    </source>
</evidence>
<dbReference type="EMBL" id="JAEHJZ010000004">
    <property type="protein sequence ID" value="MBJ7879573.1"/>
    <property type="molecule type" value="Genomic_DNA"/>
</dbReference>
<evidence type="ECO:0000256" key="1">
    <source>
        <dbReference type="ARBA" id="ARBA00001933"/>
    </source>
</evidence>
<evidence type="ECO:0000256" key="6">
    <source>
        <dbReference type="ARBA" id="ARBA00009320"/>
    </source>
</evidence>
<evidence type="ECO:0000256" key="9">
    <source>
        <dbReference type="ARBA" id="ARBA00022679"/>
    </source>
</evidence>
<evidence type="ECO:0000256" key="12">
    <source>
        <dbReference type="ARBA" id="ARBA00048212"/>
    </source>
</evidence>
<dbReference type="Proteomes" id="UP000662373">
    <property type="component" value="Unassembled WGS sequence"/>
</dbReference>
<sequence length="299" mass="33669">MNAYYNNQTIIYHKGEFLKPEAATSSLYSQSLHYGNGVFEGIRSYKTEAGTKIFKAKAHYERLKYGAKVMGIPFNYSIKELTAITHELLERNQLEDAYIRPIISTGANMGLYTSKESILTMQCWAWGKLMGDKLLRVKTSSFERPNPKSCFVEAKVTGHYINSILSTNEAKDAGFDEALLLDMYGNVAECSGANIFMEKDGKLFTPKKGSIMAGITRSTILEICKEEGIPVEERHFKLDELKQADSSFFTGTAAEVVGLKSLDDYEFPLQWTDSLGHKLMKLYQQEVLGQRKNKLSKAL</sequence>
<evidence type="ECO:0000256" key="10">
    <source>
        <dbReference type="ARBA" id="ARBA00022898"/>
    </source>
</evidence>
<dbReference type="AlphaFoldDB" id="A0A934KRY2"/>
<dbReference type="RefSeq" id="WP_199597025.1">
    <property type="nucleotide sequence ID" value="NZ_JAEHJZ010000004.1"/>
</dbReference>
<comment type="similarity">
    <text evidence="6 15">Belongs to the class-IV pyridoxal-phosphate-dependent aminotransferase family.</text>
</comment>
<evidence type="ECO:0000256" key="4">
    <source>
        <dbReference type="ARBA" id="ARBA00004931"/>
    </source>
</evidence>
<evidence type="ECO:0000256" key="17">
    <source>
        <dbReference type="RuleBase" id="RU364094"/>
    </source>
</evidence>
<dbReference type="InterPro" id="IPR050571">
    <property type="entry name" value="Class-IV_PLP-Dep_Aminotrnsfr"/>
</dbReference>
<dbReference type="Pfam" id="PF01063">
    <property type="entry name" value="Aminotran_4"/>
    <property type="match status" value="1"/>
</dbReference>
<dbReference type="FunFam" id="3.20.10.10:FF:000002">
    <property type="entry name" value="D-alanine aminotransferase"/>
    <property type="match status" value="1"/>
</dbReference>
<dbReference type="Gene3D" id="3.20.10.10">
    <property type="entry name" value="D-amino Acid Aminotransferase, subunit A, domain 2"/>
    <property type="match status" value="1"/>
</dbReference>
<evidence type="ECO:0000256" key="5">
    <source>
        <dbReference type="ARBA" id="ARBA00005072"/>
    </source>
</evidence>
<protein>
    <recommendedName>
        <fullName evidence="17">Branched-chain-amino-acid aminotransferase</fullName>
        <shortName evidence="17">BCAT</shortName>
        <ecNumber evidence="17">2.6.1.42</ecNumber>
    </recommendedName>
</protein>
<comment type="pathway">
    <text evidence="4 17">Amino-acid biosynthesis; L-valine biosynthesis; L-valine from pyruvate: step 4/4.</text>
</comment>
<dbReference type="GO" id="GO:0004084">
    <property type="term" value="F:branched-chain-amino-acid transaminase activity"/>
    <property type="evidence" value="ECO:0007669"/>
    <property type="project" value="UniProtKB-EC"/>
</dbReference>
<dbReference type="GO" id="GO:0008652">
    <property type="term" value="P:amino acid biosynthetic process"/>
    <property type="evidence" value="ECO:0007669"/>
    <property type="project" value="UniProtKB-KW"/>
</dbReference>
<dbReference type="InterPro" id="IPR043131">
    <property type="entry name" value="BCAT-like_N"/>
</dbReference>
<evidence type="ECO:0000256" key="7">
    <source>
        <dbReference type="ARBA" id="ARBA00022576"/>
    </source>
</evidence>